<evidence type="ECO:0000313" key="4">
    <source>
        <dbReference type="EMBL" id="GAA5051247.1"/>
    </source>
</evidence>
<dbReference type="PROSITE" id="PS50893">
    <property type="entry name" value="ABC_TRANSPORTER_2"/>
    <property type="match status" value="2"/>
</dbReference>
<keyword evidence="2 4" id="KW-0067">ATP-binding</keyword>
<keyword evidence="1" id="KW-0547">Nucleotide-binding</keyword>
<accession>A0ABP9K8K8</accession>
<dbReference type="Proteomes" id="UP001500603">
    <property type="component" value="Unassembled WGS sequence"/>
</dbReference>
<dbReference type="PANTHER" id="PTHR24220">
    <property type="entry name" value="IMPORT ATP-BINDING PROTEIN"/>
    <property type="match status" value="1"/>
</dbReference>
<evidence type="ECO:0000313" key="5">
    <source>
        <dbReference type="Proteomes" id="UP001500603"/>
    </source>
</evidence>
<dbReference type="GO" id="GO:0005524">
    <property type="term" value="F:ATP binding"/>
    <property type="evidence" value="ECO:0007669"/>
    <property type="project" value="UniProtKB-KW"/>
</dbReference>
<dbReference type="InterPro" id="IPR003439">
    <property type="entry name" value="ABC_transporter-like_ATP-bd"/>
</dbReference>
<dbReference type="InterPro" id="IPR017871">
    <property type="entry name" value="ABC_transporter-like_CS"/>
</dbReference>
<reference evidence="5" key="1">
    <citation type="journal article" date="2019" name="Int. J. Syst. Evol. Microbiol.">
        <title>The Global Catalogue of Microorganisms (GCM) 10K type strain sequencing project: providing services to taxonomists for standard genome sequencing and annotation.</title>
        <authorList>
            <consortium name="The Broad Institute Genomics Platform"/>
            <consortium name="The Broad Institute Genome Sequencing Center for Infectious Disease"/>
            <person name="Wu L."/>
            <person name="Ma J."/>
        </authorList>
    </citation>
    <scope>NUCLEOTIDE SEQUENCE [LARGE SCALE GENOMIC DNA]</scope>
    <source>
        <strain evidence="5">JCM 18298</strain>
    </source>
</reference>
<gene>
    <name evidence="4" type="ORF">GCM10023318_22400</name>
</gene>
<sequence>MSEPIIDIRGLTVSYASVTVLHAVDLSVHRGETVAIVGPSGSGKTTLLRAVLGILDPPAEVTGTIRIEGSDLVSRSERDFRALRGTLLGYVGQDPFTSMDPLMTVGTNIAQGWRIKHERVPHGRIVDDLTAFDISRPAERVRQRPFTWSGGMLQRASVTTARALRPPVILADEPTHALDEPNAHRVLAALTEGAAALLIVSHDRELVDRYADRVYRVEGGTLIEAPPTRSAPTAPPAPRERKALPAKPILTAKGVVKRYPTGAGLPPTTLEVRRGEIVAITGASGAGKSTLLRLLAGIESPDAGSLSWDGRGGPPPPGAVGIVFQDALGSLAPHRPIYRSVTEPLVPRLRDRMSRTDALALARTALHRVGLGDLDPTRRPAQLSGGQAQRVAIARALVGDVRLLLADEPTAALDAASAAQVLELLSALADDGTAVVLVSHARRTVEQIADTVVEIP</sequence>
<dbReference type="PROSITE" id="PS00211">
    <property type="entry name" value="ABC_TRANSPORTER_1"/>
    <property type="match status" value="1"/>
</dbReference>
<comment type="caution">
    <text evidence="4">The sequence shown here is derived from an EMBL/GenBank/DDBJ whole genome shotgun (WGS) entry which is preliminary data.</text>
</comment>
<dbReference type="EMBL" id="BAABJM010000002">
    <property type="protein sequence ID" value="GAA5051247.1"/>
    <property type="molecule type" value="Genomic_DNA"/>
</dbReference>
<name>A0ABP9K8K8_9NOCA</name>
<dbReference type="RefSeq" id="WP_345495188.1">
    <property type="nucleotide sequence ID" value="NZ_BAABJM010000002.1"/>
</dbReference>
<evidence type="ECO:0000256" key="1">
    <source>
        <dbReference type="ARBA" id="ARBA00022741"/>
    </source>
</evidence>
<evidence type="ECO:0000259" key="3">
    <source>
        <dbReference type="PROSITE" id="PS50893"/>
    </source>
</evidence>
<organism evidence="4 5">
    <name type="scientific">Nocardia callitridis</name>
    <dbReference type="NCBI Taxonomy" id="648753"/>
    <lineage>
        <taxon>Bacteria</taxon>
        <taxon>Bacillati</taxon>
        <taxon>Actinomycetota</taxon>
        <taxon>Actinomycetes</taxon>
        <taxon>Mycobacteriales</taxon>
        <taxon>Nocardiaceae</taxon>
        <taxon>Nocardia</taxon>
    </lineage>
</organism>
<feature type="domain" description="ABC transporter" evidence="3">
    <location>
        <begin position="250"/>
        <end position="455"/>
    </location>
</feature>
<dbReference type="Gene3D" id="3.40.50.300">
    <property type="entry name" value="P-loop containing nucleotide triphosphate hydrolases"/>
    <property type="match status" value="2"/>
</dbReference>
<dbReference type="InterPro" id="IPR015854">
    <property type="entry name" value="ABC_transpr_LolD-like"/>
</dbReference>
<proteinExistence type="predicted"/>
<dbReference type="SMART" id="SM00382">
    <property type="entry name" value="AAA"/>
    <property type="match status" value="2"/>
</dbReference>
<dbReference type="SUPFAM" id="SSF52540">
    <property type="entry name" value="P-loop containing nucleoside triphosphate hydrolases"/>
    <property type="match status" value="2"/>
</dbReference>
<feature type="domain" description="ABC transporter" evidence="3">
    <location>
        <begin position="6"/>
        <end position="244"/>
    </location>
</feature>
<protein>
    <submittedName>
        <fullName evidence="4">ABC transporter ATP-binding protein</fullName>
    </submittedName>
</protein>
<dbReference type="InterPro" id="IPR027417">
    <property type="entry name" value="P-loop_NTPase"/>
</dbReference>
<dbReference type="Pfam" id="PF00005">
    <property type="entry name" value="ABC_tran"/>
    <property type="match status" value="2"/>
</dbReference>
<dbReference type="InterPro" id="IPR003593">
    <property type="entry name" value="AAA+_ATPase"/>
</dbReference>
<evidence type="ECO:0000256" key="2">
    <source>
        <dbReference type="ARBA" id="ARBA00022840"/>
    </source>
</evidence>
<keyword evidence="5" id="KW-1185">Reference proteome</keyword>